<dbReference type="AlphaFoldDB" id="A0A232FA61"/>
<organism evidence="1 2">
    <name type="scientific">Trichomalopsis sarcophagae</name>
    <dbReference type="NCBI Taxonomy" id="543379"/>
    <lineage>
        <taxon>Eukaryota</taxon>
        <taxon>Metazoa</taxon>
        <taxon>Ecdysozoa</taxon>
        <taxon>Arthropoda</taxon>
        <taxon>Hexapoda</taxon>
        <taxon>Insecta</taxon>
        <taxon>Pterygota</taxon>
        <taxon>Neoptera</taxon>
        <taxon>Endopterygota</taxon>
        <taxon>Hymenoptera</taxon>
        <taxon>Apocrita</taxon>
        <taxon>Proctotrupomorpha</taxon>
        <taxon>Chalcidoidea</taxon>
        <taxon>Pteromalidae</taxon>
        <taxon>Pteromalinae</taxon>
        <taxon>Trichomalopsis</taxon>
    </lineage>
</organism>
<protein>
    <submittedName>
        <fullName evidence="1">Uncharacterized protein</fullName>
    </submittedName>
</protein>
<accession>A0A232FA61</accession>
<dbReference type="EMBL" id="NNAY01000623">
    <property type="protein sequence ID" value="OXU27328.1"/>
    <property type="molecule type" value="Genomic_DNA"/>
</dbReference>
<proteinExistence type="predicted"/>
<dbReference type="Proteomes" id="UP000215335">
    <property type="component" value="Unassembled WGS sequence"/>
</dbReference>
<gene>
    <name evidence="1" type="ORF">TSAR_007288</name>
</gene>
<evidence type="ECO:0000313" key="1">
    <source>
        <dbReference type="EMBL" id="OXU27328.1"/>
    </source>
</evidence>
<keyword evidence="2" id="KW-1185">Reference proteome</keyword>
<name>A0A232FA61_9HYME</name>
<evidence type="ECO:0000313" key="2">
    <source>
        <dbReference type="Proteomes" id="UP000215335"/>
    </source>
</evidence>
<sequence length="27" mass="3143">MLHRRRRRCVPGNSCAALLPLPSRRLL</sequence>
<reference evidence="1 2" key="1">
    <citation type="journal article" date="2017" name="Curr. Biol.">
        <title>The Evolution of Venom by Co-option of Single-Copy Genes.</title>
        <authorList>
            <person name="Martinson E.O."/>
            <person name="Mrinalini"/>
            <person name="Kelkar Y.D."/>
            <person name="Chang C.H."/>
            <person name="Werren J.H."/>
        </authorList>
    </citation>
    <scope>NUCLEOTIDE SEQUENCE [LARGE SCALE GENOMIC DNA]</scope>
    <source>
        <strain evidence="1 2">Alberta</strain>
        <tissue evidence="1">Whole body</tissue>
    </source>
</reference>
<comment type="caution">
    <text evidence="1">The sequence shown here is derived from an EMBL/GenBank/DDBJ whole genome shotgun (WGS) entry which is preliminary data.</text>
</comment>